<dbReference type="PROSITE" id="PS50822">
    <property type="entry name" value="PIWI"/>
    <property type="match status" value="1"/>
</dbReference>
<dbReference type="Gene3D" id="3.30.420.10">
    <property type="entry name" value="Ribonuclease H-like superfamily/Ribonuclease H"/>
    <property type="match status" value="1"/>
</dbReference>
<evidence type="ECO:0000313" key="3">
    <source>
        <dbReference type="Proteomes" id="UP000601435"/>
    </source>
</evidence>
<keyword evidence="3" id="KW-1185">Reference proteome</keyword>
<organism evidence="2 3">
    <name type="scientific">Symbiodinium necroappetens</name>
    <dbReference type="NCBI Taxonomy" id="1628268"/>
    <lineage>
        <taxon>Eukaryota</taxon>
        <taxon>Sar</taxon>
        <taxon>Alveolata</taxon>
        <taxon>Dinophyceae</taxon>
        <taxon>Suessiales</taxon>
        <taxon>Symbiodiniaceae</taxon>
        <taxon>Symbiodinium</taxon>
    </lineage>
</organism>
<dbReference type="EMBL" id="CAJNJA010078930">
    <property type="protein sequence ID" value="CAE7923712.1"/>
    <property type="molecule type" value="Genomic_DNA"/>
</dbReference>
<evidence type="ECO:0000313" key="2">
    <source>
        <dbReference type="EMBL" id="CAE7923712.1"/>
    </source>
</evidence>
<dbReference type="Proteomes" id="UP000601435">
    <property type="component" value="Unassembled WGS sequence"/>
</dbReference>
<feature type="non-terminal residue" evidence="2">
    <location>
        <position position="1"/>
    </location>
</feature>
<reference evidence="2" key="1">
    <citation type="submission" date="2021-02" db="EMBL/GenBank/DDBJ databases">
        <authorList>
            <person name="Dougan E. K."/>
            <person name="Rhodes N."/>
            <person name="Thang M."/>
            <person name="Chan C."/>
        </authorList>
    </citation>
    <scope>NUCLEOTIDE SEQUENCE</scope>
</reference>
<dbReference type="OrthoDB" id="10567842at2759"/>
<dbReference type="InterPro" id="IPR012337">
    <property type="entry name" value="RNaseH-like_sf"/>
</dbReference>
<dbReference type="InterPro" id="IPR036397">
    <property type="entry name" value="RNaseH_sf"/>
</dbReference>
<dbReference type="AlphaFoldDB" id="A0A813BT39"/>
<dbReference type="GO" id="GO:0003676">
    <property type="term" value="F:nucleic acid binding"/>
    <property type="evidence" value="ECO:0007669"/>
    <property type="project" value="InterPro"/>
</dbReference>
<name>A0A813BT39_9DINO</name>
<protein>
    <submittedName>
        <fullName evidence="2">PIWIL2 protein</fullName>
    </submittedName>
</protein>
<dbReference type="Pfam" id="PF02171">
    <property type="entry name" value="Piwi"/>
    <property type="match status" value="1"/>
</dbReference>
<feature type="domain" description="Piwi" evidence="1">
    <location>
        <begin position="219"/>
        <end position="275"/>
    </location>
</feature>
<dbReference type="SUPFAM" id="SSF53098">
    <property type="entry name" value="Ribonuclease H-like"/>
    <property type="match status" value="1"/>
</dbReference>
<sequence length="337" mass="37518">MERGSKENNEKKIYAIEAGSFARSLRNSVQRPVTIDQWRLFYAQMDEPVSEIWLRSLRDVARVAFGCKLEEPTKVCCSDQLGELQSKMIDNITPSTQLMKVFSQLYSMAADLEKGSEEWPVVDAIEMQALLQVVNAAAKFEKGYEGSGVYAELRGADKEVVKKAAVPWTGEAFFATHLRTGKLGARYLAKAQCGDKENIRNLSQAETLSQAIAKASAVPTHHTVLINQAELSLQLFENLTNRLCLMYYNVPNAVRVPAPVLYATKIAAFCGNVVKKPSRPRLLKQIKVSAQGRYNAIVSHGQKIKNQLRETLNAWGCQLGSPAEPLEVEAERLETLQ</sequence>
<proteinExistence type="predicted"/>
<gene>
    <name evidence="2" type="primary">PIWIL2</name>
    <name evidence="2" type="ORF">SNEC2469_LOCUS31925</name>
</gene>
<evidence type="ECO:0000259" key="1">
    <source>
        <dbReference type="PROSITE" id="PS50822"/>
    </source>
</evidence>
<dbReference type="InterPro" id="IPR003165">
    <property type="entry name" value="Piwi"/>
</dbReference>
<accession>A0A813BT39</accession>
<comment type="caution">
    <text evidence="2">The sequence shown here is derived from an EMBL/GenBank/DDBJ whole genome shotgun (WGS) entry which is preliminary data.</text>
</comment>